<feature type="region of interest" description="Disordered" evidence="1">
    <location>
        <begin position="1"/>
        <end position="47"/>
    </location>
</feature>
<evidence type="ECO:0000256" key="1">
    <source>
        <dbReference type="SAM" id="MobiDB-lite"/>
    </source>
</evidence>
<proteinExistence type="predicted"/>
<feature type="compositionally biased region" description="Basic and acidic residues" evidence="1">
    <location>
        <begin position="35"/>
        <end position="47"/>
    </location>
</feature>
<comment type="caution">
    <text evidence="2">The sequence shown here is derived from an EMBL/GenBank/DDBJ whole genome shotgun (WGS) entry which is preliminary data.</text>
</comment>
<accession>A0AAW2XLJ6</accession>
<protein>
    <submittedName>
        <fullName evidence="2">Uncharacterized protein</fullName>
    </submittedName>
</protein>
<dbReference type="AlphaFoldDB" id="A0AAW2XLJ6"/>
<organism evidence="2">
    <name type="scientific">Sesamum latifolium</name>
    <dbReference type="NCBI Taxonomy" id="2727402"/>
    <lineage>
        <taxon>Eukaryota</taxon>
        <taxon>Viridiplantae</taxon>
        <taxon>Streptophyta</taxon>
        <taxon>Embryophyta</taxon>
        <taxon>Tracheophyta</taxon>
        <taxon>Spermatophyta</taxon>
        <taxon>Magnoliopsida</taxon>
        <taxon>eudicotyledons</taxon>
        <taxon>Gunneridae</taxon>
        <taxon>Pentapetalae</taxon>
        <taxon>asterids</taxon>
        <taxon>lamiids</taxon>
        <taxon>Lamiales</taxon>
        <taxon>Pedaliaceae</taxon>
        <taxon>Sesamum</taxon>
    </lineage>
</organism>
<gene>
    <name evidence="2" type="ORF">Slati_0842100</name>
</gene>
<dbReference type="EMBL" id="JACGWN010000003">
    <property type="protein sequence ID" value="KAL0455029.1"/>
    <property type="molecule type" value="Genomic_DNA"/>
</dbReference>
<name>A0AAW2XLJ6_9LAMI</name>
<reference evidence="2" key="1">
    <citation type="submission" date="2020-06" db="EMBL/GenBank/DDBJ databases">
        <authorList>
            <person name="Li T."/>
            <person name="Hu X."/>
            <person name="Zhang T."/>
            <person name="Song X."/>
            <person name="Zhang H."/>
            <person name="Dai N."/>
            <person name="Sheng W."/>
            <person name="Hou X."/>
            <person name="Wei L."/>
        </authorList>
    </citation>
    <scope>NUCLEOTIDE SEQUENCE</scope>
    <source>
        <strain evidence="2">KEN1</strain>
        <tissue evidence="2">Leaf</tissue>
    </source>
</reference>
<evidence type="ECO:0000313" key="2">
    <source>
        <dbReference type="EMBL" id="KAL0455029.1"/>
    </source>
</evidence>
<sequence>MRRALRVHAEHRNAEVGRGIPLPSRDTSAGSEIVGETHGDRLASRGRPLRDAKACRLRSSANMSIPDRRAQGHVVLHRDVFGCRASKLQCRRHAMDSQ</sequence>
<reference evidence="2" key="2">
    <citation type="journal article" date="2024" name="Plant">
        <title>Genomic evolution and insights into agronomic trait innovations of Sesamum species.</title>
        <authorList>
            <person name="Miao H."/>
            <person name="Wang L."/>
            <person name="Qu L."/>
            <person name="Liu H."/>
            <person name="Sun Y."/>
            <person name="Le M."/>
            <person name="Wang Q."/>
            <person name="Wei S."/>
            <person name="Zheng Y."/>
            <person name="Lin W."/>
            <person name="Duan Y."/>
            <person name="Cao H."/>
            <person name="Xiong S."/>
            <person name="Wang X."/>
            <person name="Wei L."/>
            <person name="Li C."/>
            <person name="Ma Q."/>
            <person name="Ju M."/>
            <person name="Zhao R."/>
            <person name="Li G."/>
            <person name="Mu C."/>
            <person name="Tian Q."/>
            <person name="Mei H."/>
            <person name="Zhang T."/>
            <person name="Gao T."/>
            <person name="Zhang H."/>
        </authorList>
    </citation>
    <scope>NUCLEOTIDE SEQUENCE</scope>
    <source>
        <strain evidence="2">KEN1</strain>
    </source>
</reference>